<name>A0A8J5INI5_9STRA</name>
<evidence type="ECO:0000313" key="1">
    <source>
        <dbReference type="EMBL" id="KAG6962806.1"/>
    </source>
</evidence>
<evidence type="ECO:0000313" key="2">
    <source>
        <dbReference type="Proteomes" id="UP000709295"/>
    </source>
</evidence>
<protein>
    <submittedName>
        <fullName evidence="1">Uncharacterized protein</fullName>
    </submittedName>
</protein>
<reference evidence="1" key="1">
    <citation type="submission" date="2021-01" db="EMBL/GenBank/DDBJ databases">
        <title>Phytophthora aleatoria, a newly-described species from Pinus radiata is distinct from Phytophthora cactorum isolates based on comparative genomics.</title>
        <authorList>
            <person name="Mcdougal R."/>
            <person name="Panda P."/>
            <person name="Williams N."/>
            <person name="Studholme D.J."/>
        </authorList>
    </citation>
    <scope>NUCLEOTIDE SEQUENCE</scope>
    <source>
        <strain evidence="1">NZFS 4037</strain>
    </source>
</reference>
<keyword evidence="2" id="KW-1185">Reference proteome</keyword>
<dbReference type="AlphaFoldDB" id="A0A8J5INI5"/>
<gene>
    <name evidence="1" type="ORF">JG688_00008437</name>
</gene>
<organism evidence="1 2">
    <name type="scientific">Phytophthora aleatoria</name>
    <dbReference type="NCBI Taxonomy" id="2496075"/>
    <lineage>
        <taxon>Eukaryota</taxon>
        <taxon>Sar</taxon>
        <taxon>Stramenopiles</taxon>
        <taxon>Oomycota</taxon>
        <taxon>Peronosporomycetes</taxon>
        <taxon>Peronosporales</taxon>
        <taxon>Peronosporaceae</taxon>
        <taxon>Phytophthora</taxon>
    </lineage>
</organism>
<comment type="caution">
    <text evidence="1">The sequence shown here is derived from an EMBL/GenBank/DDBJ whole genome shotgun (WGS) entry which is preliminary data.</text>
</comment>
<accession>A0A8J5INI5</accession>
<sequence>MRSGRRCFAVALEECFGQEKKDERWPFSTAYRCRGLVSGGRKTSSTWCKGGRCQQGDVDSVDAGCEARTQA</sequence>
<dbReference type="EMBL" id="JAENGY010000443">
    <property type="protein sequence ID" value="KAG6962806.1"/>
    <property type="molecule type" value="Genomic_DNA"/>
</dbReference>
<proteinExistence type="predicted"/>
<dbReference type="Proteomes" id="UP000709295">
    <property type="component" value="Unassembled WGS sequence"/>
</dbReference>